<dbReference type="SUPFAM" id="SSF54768">
    <property type="entry name" value="dsRNA-binding domain-like"/>
    <property type="match status" value="1"/>
</dbReference>
<feature type="region of interest" description="Disordered" evidence="2">
    <location>
        <begin position="441"/>
        <end position="487"/>
    </location>
</feature>
<dbReference type="PROSITE" id="PS50174">
    <property type="entry name" value="G_PATCH"/>
    <property type="match status" value="1"/>
</dbReference>
<organism evidence="5">
    <name type="scientific">Notodromas monacha</name>
    <dbReference type="NCBI Taxonomy" id="399045"/>
    <lineage>
        <taxon>Eukaryota</taxon>
        <taxon>Metazoa</taxon>
        <taxon>Ecdysozoa</taxon>
        <taxon>Arthropoda</taxon>
        <taxon>Crustacea</taxon>
        <taxon>Oligostraca</taxon>
        <taxon>Ostracoda</taxon>
        <taxon>Podocopa</taxon>
        <taxon>Podocopida</taxon>
        <taxon>Cypridocopina</taxon>
        <taxon>Cypridoidea</taxon>
        <taxon>Cyprididae</taxon>
        <taxon>Notodromas</taxon>
    </lineage>
</organism>
<feature type="compositionally biased region" description="Polar residues" evidence="2">
    <location>
        <begin position="444"/>
        <end position="454"/>
    </location>
</feature>
<dbReference type="Proteomes" id="UP000678499">
    <property type="component" value="Unassembled WGS sequence"/>
</dbReference>
<dbReference type="SMART" id="SM00358">
    <property type="entry name" value="DSRM"/>
    <property type="match status" value="1"/>
</dbReference>
<accession>A0A7R9GB16</accession>
<evidence type="ECO:0008006" key="7">
    <source>
        <dbReference type="Google" id="ProtNLM"/>
    </source>
</evidence>
<feature type="compositionally biased region" description="Polar residues" evidence="2">
    <location>
        <begin position="127"/>
        <end position="147"/>
    </location>
</feature>
<feature type="compositionally biased region" description="Basic and acidic residues" evidence="2">
    <location>
        <begin position="180"/>
        <end position="209"/>
    </location>
</feature>
<evidence type="ECO:0000313" key="6">
    <source>
        <dbReference type="Proteomes" id="UP000678499"/>
    </source>
</evidence>
<feature type="compositionally biased region" description="Basic residues" evidence="2">
    <location>
        <begin position="64"/>
        <end position="83"/>
    </location>
</feature>
<feature type="region of interest" description="Disordered" evidence="2">
    <location>
        <begin position="593"/>
        <end position="618"/>
    </location>
</feature>
<protein>
    <recommendedName>
        <fullName evidence="7">Protein SON</fullName>
    </recommendedName>
</protein>
<feature type="compositionally biased region" description="Basic and acidic residues" evidence="2">
    <location>
        <begin position="469"/>
        <end position="486"/>
    </location>
</feature>
<sequence>MSDGESAHLLSSNANESSEKVLCKSSDDIIKELLESLSKEAPAELECPSDDGSRSAESEEPVAKKKKKSKRKKKSKKKRKHKHSDQENDENDESVGNFDGLPCGETSREASVVKTLENKSIECSPKISENPQECPSKDSVSNEQLNNHSEHGRSEDEEMEWNEVTSPYVIPIKSRSPRKDRKDEKQTKSKSDKPREKSSQKARNSEKSKSSSRKRSERSSKSSNRRRGRSPKKHSSSSSKSRRKRSRSRSPRKSSHRSSKPSRTEDRGKKRESSSEKKETKAEYRIDKERLLRIAQERLMIRKEQEQKWLGPRFQPIPETIPVMANVDKSVDELTAVCRRLVAEDDDTPVSAGRSSKLASVVHPYQVKDRPLPSIVLNIRNATQLPTNSHQDRTIATLEEKRLLFPVSSGQDHREHEARASNLLLNKPSFFYLVSDVAERNVNGDDSSNSTENKSVFDIQPRSGSSPELSKEKMKERMKKNSKDLEAMNQVYPTQERLPSRYKSHQLPGQFTGSTGVKPLTYAELNQGPQAWARPDQFVRANRVTEGPGRALLERMGWKEGEGLGKSKAGPLEPLTLDIKTDKRGLGIPVKRQQPSCQVQPRVRPNVGGIRSNTSAKPLDFAGKHPVSILMEMCSKNHWEPPIWETQDSGPPHLRVFITSVTVRGQTFTPEQPVNNKKQSRHDAALECLKRWGLIFKTA</sequence>
<dbReference type="InterPro" id="IPR000467">
    <property type="entry name" value="G_patch_dom"/>
</dbReference>
<feature type="compositionally biased region" description="Basic residues" evidence="2">
    <location>
        <begin position="223"/>
        <end position="260"/>
    </location>
</feature>
<keyword evidence="6" id="KW-1185">Reference proteome</keyword>
<dbReference type="InterPro" id="IPR032922">
    <property type="entry name" value="SON"/>
</dbReference>
<evidence type="ECO:0000256" key="1">
    <source>
        <dbReference type="PROSITE-ProRule" id="PRU00266"/>
    </source>
</evidence>
<evidence type="ECO:0000259" key="4">
    <source>
        <dbReference type="PROSITE" id="PS50174"/>
    </source>
</evidence>
<dbReference type="Pfam" id="PF00035">
    <property type="entry name" value="dsrm"/>
    <property type="match status" value="1"/>
</dbReference>
<dbReference type="AlphaFoldDB" id="A0A7R9GB16"/>
<feature type="domain" description="G-patch" evidence="4">
    <location>
        <begin position="545"/>
        <end position="591"/>
    </location>
</feature>
<dbReference type="GO" id="GO:0048024">
    <property type="term" value="P:regulation of mRNA splicing, via spliceosome"/>
    <property type="evidence" value="ECO:0007669"/>
    <property type="project" value="TreeGrafter"/>
</dbReference>
<dbReference type="Pfam" id="PF01585">
    <property type="entry name" value="G-patch"/>
    <property type="match status" value="1"/>
</dbReference>
<dbReference type="EMBL" id="CAJPEX010000247">
    <property type="protein sequence ID" value="CAG0914570.1"/>
    <property type="molecule type" value="Genomic_DNA"/>
</dbReference>
<feature type="compositionally biased region" description="Basic and acidic residues" evidence="2">
    <location>
        <begin position="51"/>
        <end position="63"/>
    </location>
</feature>
<dbReference type="GO" id="GO:0003723">
    <property type="term" value="F:RNA binding"/>
    <property type="evidence" value="ECO:0007669"/>
    <property type="project" value="UniProtKB-UniRule"/>
</dbReference>
<proteinExistence type="predicted"/>
<dbReference type="InterPro" id="IPR014720">
    <property type="entry name" value="dsRBD_dom"/>
</dbReference>
<evidence type="ECO:0000259" key="3">
    <source>
        <dbReference type="PROSITE" id="PS50137"/>
    </source>
</evidence>
<dbReference type="PANTHER" id="PTHR46528">
    <property type="entry name" value="PROTEIN SON"/>
    <property type="match status" value="1"/>
</dbReference>
<dbReference type="PANTHER" id="PTHR46528:SF1">
    <property type="entry name" value="PROTEIN SON"/>
    <property type="match status" value="1"/>
</dbReference>
<dbReference type="GO" id="GO:0051726">
    <property type="term" value="P:regulation of cell cycle"/>
    <property type="evidence" value="ECO:0007669"/>
    <property type="project" value="InterPro"/>
</dbReference>
<evidence type="ECO:0000256" key="2">
    <source>
        <dbReference type="SAM" id="MobiDB-lite"/>
    </source>
</evidence>
<name>A0A7R9GB16_9CRUS</name>
<reference evidence="5" key="1">
    <citation type="submission" date="2020-11" db="EMBL/GenBank/DDBJ databases">
        <authorList>
            <person name="Tran Van P."/>
        </authorList>
    </citation>
    <scope>NUCLEOTIDE SEQUENCE</scope>
</reference>
<keyword evidence="1" id="KW-0694">RNA-binding</keyword>
<dbReference type="Gene3D" id="3.30.160.20">
    <property type="match status" value="1"/>
</dbReference>
<feature type="compositionally biased region" description="Basic and acidic residues" evidence="2">
    <location>
        <begin position="262"/>
        <end position="282"/>
    </location>
</feature>
<feature type="region of interest" description="Disordered" evidence="2">
    <location>
        <begin position="37"/>
        <end position="282"/>
    </location>
</feature>
<gene>
    <name evidence="5" type="ORF">NMOB1V02_LOCUS2249</name>
</gene>
<feature type="region of interest" description="Disordered" evidence="2">
    <location>
        <begin position="1"/>
        <end position="21"/>
    </location>
</feature>
<dbReference type="OrthoDB" id="786951at2759"/>
<dbReference type="EMBL" id="OA882284">
    <property type="protein sequence ID" value="CAD7274418.1"/>
    <property type="molecule type" value="Genomic_DNA"/>
</dbReference>
<dbReference type="SMART" id="SM00443">
    <property type="entry name" value="G_patch"/>
    <property type="match status" value="1"/>
</dbReference>
<feature type="domain" description="DRBM" evidence="3">
    <location>
        <begin position="625"/>
        <end position="694"/>
    </location>
</feature>
<dbReference type="PROSITE" id="PS50137">
    <property type="entry name" value="DS_RBD"/>
    <property type="match status" value="1"/>
</dbReference>
<evidence type="ECO:0000313" key="5">
    <source>
        <dbReference type="EMBL" id="CAD7274418.1"/>
    </source>
</evidence>